<dbReference type="InterPro" id="IPR011009">
    <property type="entry name" value="Kinase-like_dom_sf"/>
</dbReference>
<keyword evidence="1" id="KW-0547">Nucleotide-binding</keyword>
<dbReference type="GO" id="GO:0000914">
    <property type="term" value="P:phragmoplast assembly"/>
    <property type="evidence" value="ECO:0007669"/>
    <property type="project" value="InterPro"/>
</dbReference>
<proteinExistence type="predicted"/>
<dbReference type="Proteomes" id="UP000032142">
    <property type="component" value="Unassembled WGS sequence"/>
</dbReference>
<keyword evidence="4" id="KW-1185">Reference proteome</keyword>
<dbReference type="PANTHER" id="PTHR46562:SF1">
    <property type="entry name" value="SERINE_THREONINE-PROTEIN KINASE ULK4"/>
    <property type="match status" value="1"/>
</dbReference>
<dbReference type="Pfam" id="PF00069">
    <property type="entry name" value="Pkinase"/>
    <property type="match status" value="1"/>
</dbReference>
<dbReference type="PANTHER" id="PTHR46562">
    <property type="entry name" value="SERINE/THREONINE-KINASE ULK4-LIKE PROTEIN-RELATED"/>
    <property type="match status" value="1"/>
</dbReference>
<reference evidence="4" key="1">
    <citation type="submission" date="2014-09" db="EMBL/GenBank/DDBJ databases">
        <authorList>
            <person name="Mudge J."/>
            <person name="Ramaraj T."/>
            <person name="Lindquist I.E."/>
            <person name="Bharti A.K."/>
            <person name="Sundararajan A."/>
            <person name="Cameron C.T."/>
            <person name="Woodward J.E."/>
            <person name="May G.D."/>
            <person name="Brubaker C."/>
            <person name="Broadhvest J."/>
            <person name="Wilkins T.A."/>
        </authorList>
    </citation>
    <scope>NUCLEOTIDE SEQUENCE</scope>
    <source>
        <strain evidence="4">cv. AKA8401</strain>
    </source>
</reference>
<accession>A0A0B0Q0A5</accession>
<evidence type="ECO:0000256" key="1">
    <source>
        <dbReference type="PROSITE-ProRule" id="PRU10141"/>
    </source>
</evidence>
<dbReference type="AlphaFoldDB" id="A0A0B0Q0A5"/>
<dbReference type="GO" id="GO:0005524">
    <property type="term" value="F:ATP binding"/>
    <property type="evidence" value="ECO:0007669"/>
    <property type="project" value="UniProtKB-UniRule"/>
</dbReference>
<protein>
    <submittedName>
        <fullName evidence="3">Serine/threonine-protein kinase ULK4</fullName>
    </submittedName>
</protein>
<evidence type="ECO:0000313" key="4">
    <source>
        <dbReference type="Proteomes" id="UP000032142"/>
    </source>
</evidence>
<dbReference type="SUPFAM" id="SSF56112">
    <property type="entry name" value="Protein kinase-like (PK-like)"/>
    <property type="match status" value="1"/>
</dbReference>
<keyword evidence="3" id="KW-0808">Transferase</keyword>
<dbReference type="GO" id="GO:0008017">
    <property type="term" value="F:microtubule binding"/>
    <property type="evidence" value="ECO:0007669"/>
    <property type="project" value="InterPro"/>
</dbReference>
<feature type="domain" description="Protein kinase" evidence="2">
    <location>
        <begin position="4"/>
        <end position="48"/>
    </location>
</feature>
<evidence type="ECO:0000259" key="2">
    <source>
        <dbReference type="PROSITE" id="PS50011"/>
    </source>
</evidence>
<dbReference type="PROSITE" id="PS00107">
    <property type="entry name" value="PROTEIN_KINASE_ATP"/>
    <property type="match status" value="1"/>
</dbReference>
<gene>
    <name evidence="3" type="ORF">F383_16474</name>
</gene>
<feature type="binding site" evidence="1">
    <location>
        <position position="33"/>
    </location>
    <ligand>
        <name>ATP</name>
        <dbReference type="ChEBI" id="CHEBI:30616"/>
    </ligand>
</feature>
<organism evidence="3 4">
    <name type="scientific">Gossypium arboreum</name>
    <name type="common">Tree cotton</name>
    <name type="synonym">Gossypium nanking</name>
    <dbReference type="NCBI Taxonomy" id="29729"/>
    <lineage>
        <taxon>Eukaryota</taxon>
        <taxon>Viridiplantae</taxon>
        <taxon>Streptophyta</taxon>
        <taxon>Embryophyta</taxon>
        <taxon>Tracheophyta</taxon>
        <taxon>Spermatophyta</taxon>
        <taxon>Magnoliopsida</taxon>
        <taxon>eudicotyledons</taxon>
        <taxon>Gunneridae</taxon>
        <taxon>Pentapetalae</taxon>
        <taxon>rosids</taxon>
        <taxon>malvids</taxon>
        <taxon>Malvales</taxon>
        <taxon>Malvaceae</taxon>
        <taxon>Malvoideae</taxon>
        <taxon>Gossypium</taxon>
    </lineage>
</organism>
<dbReference type="PROSITE" id="PS50011">
    <property type="entry name" value="PROTEIN_KINASE_DOM"/>
    <property type="match status" value="1"/>
</dbReference>
<evidence type="ECO:0000313" key="3">
    <source>
        <dbReference type="EMBL" id="KHG30617.1"/>
    </source>
</evidence>
<sequence>MNHYHIYEVIGRGKYSTVYKGRKKKTIEYFAIKSVDKSQRHKVLQEVT</sequence>
<keyword evidence="1" id="KW-0067">ATP-binding</keyword>
<name>A0A0B0Q0A5_GOSAR</name>
<dbReference type="Gene3D" id="3.30.200.20">
    <property type="entry name" value="Phosphorylase Kinase, domain 1"/>
    <property type="match status" value="1"/>
</dbReference>
<dbReference type="EMBL" id="KN458652">
    <property type="protein sequence ID" value="KHG30617.1"/>
    <property type="molecule type" value="Genomic_DNA"/>
</dbReference>
<dbReference type="InterPro" id="IPR044591">
    <property type="entry name" value="RUK"/>
</dbReference>
<dbReference type="InterPro" id="IPR000719">
    <property type="entry name" value="Prot_kinase_dom"/>
</dbReference>
<keyword evidence="3" id="KW-0418">Kinase</keyword>
<dbReference type="InterPro" id="IPR017441">
    <property type="entry name" value="Protein_kinase_ATP_BS"/>
</dbReference>
<dbReference type="GO" id="GO:0004672">
    <property type="term" value="F:protein kinase activity"/>
    <property type="evidence" value="ECO:0007669"/>
    <property type="project" value="InterPro"/>
</dbReference>